<dbReference type="Proteomes" id="UP001500954">
    <property type="component" value="Unassembled WGS sequence"/>
</dbReference>
<protein>
    <recommendedName>
        <fullName evidence="3">DUF2652 domain-containing protein</fullName>
    </recommendedName>
</protein>
<dbReference type="Pfam" id="PF10851">
    <property type="entry name" value="DUF2652"/>
    <property type="match status" value="1"/>
</dbReference>
<dbReference type="SUPFAM" id="SSF55961">
    <property type="entry name" value="Bet v1-like"/>
    <property type="match status" value="1"/>
</dbReference>
<keyword evidence="2" id="KW-1185">Reference proteome</keyword>
<dbReference type="InterPro" id="IPR029787">
    <property type="entry name" value="Nucleotide_cyclase"/>
</dbReference>
<sequence>MKSTNNSSAEPTLLFIPDISGFTKFVHETEISHSEHIIKELLETLIDANEMDLQVSEVEGDAILFYRKGKKPTAAETLAQVQRMYIKFHTCLRTYESQRICQCGACANSDGLSLKFIIHYGNISINQVKTQSKLFGSDLIVAHRLMKNDVPLKEYVLITDQLIDACASWVEIDQVAWAAPNHGNGHYDFGDIKYCYLPLAPLESHIPQPSIEDYATDSNMRQILSVESVITAPIELVFDVVSDVNAKHLWVLNVKGSDKTNGKIVKNGSTHRCIMNEDENDPFFTSHSFEISKDLIIWIDTNHTHEANMVVTLRRIGNRLTRTNLTVLKKINPLKKILFNLFMKKGFVQFYDTSLKKLNVYCQDLQKKGLKHSSGILLEPAGKPVA</sequence>
<reference evidence="2" key="1">
    <citation type="journal article" date="2019" name="Int. J. Syst. Evol. Microbiol.">
        <title>The Global Catalogue of Microorganisms (GCM) 10K type strain sequencing project: providing services to taxonomists for standard genome sequencing and annotation.</title>
        <authorList>
            <consortium name="The Broad Institute Genomics Platform"/>
            <consortium name="The Broad Institute Genome Sequencing Center for Infectious Disease"/>
            <person name="Wu L."/>
            <person name="Ma J."/>
        </authorList>
    </citation>
    <scope>NUCLEOTIDE SEQUENCE [LARGE SCALE GENOMIC DNA]</scope>
    <source>
        <strain evidence="2">JCM 17111</strain>
    </source>
</reference>
<evidence type="ECO:0008006" key="3">
    <source>
        <dbReference type="Google" id="ProtNLM"/>
    </source>
</evidence>
<dbReference type="Gene3D" id="3.30.70.1230">
    <property type="entry name" value="Nucleotide cyclase"/>
    <property type="match status" value="1"/>
</dbReference>
<dbReference type="InterPro" id="IPR020503">
    <property type="entry name" value="Uncharacterised_Rv2561"/>
</dbReference>
<gene>
    <name evidence="1" type="ORF">GCM10022395_29930</name>
</gene>
<evidence type="ECO:0000313" key="1">
    <source>
        <dbReference type="EMBL" id="GAA3579313.1"/>
    </source>
</evidence>
<dbReference type="SUPFAM" id="SSF55073">
    <property type="entry name" value="Nucleotide cyclase"/>
    <property type="match status" value="1"/>
</dbReference>
<comment type="caution">
    <text evidence="1">The sequence shown here is derived from an EMBL/GenBank/DDBJ whole genome shotgun (WGS) entry which is preliminary data.</text>
</comment>
<evidence type="ECO:0000313" key="2">
    <source>
        <dbReference type="Proteomes" id="UP001500954"/>
    </source>
</evidence>
<accession>A0ABP6YAT8</accession>
<organism evidence="1 2">
    <name type="scientific">Snuella lapsa</name>
    <dbReference type="NCBI Taxonomy" id="870481"/>
    <lineage>
        <taxon>Bacteria</taxon>
        <taxon>Pseudomonadati</taxon>
        <taxon>Bacteroidota</taxon>
        <taxon>Flavobacteriia</taxon>
        <taxon>Flavobacteriales</taxon>
        <taxon>Flavobacteriaceae</taxon>
        <taxon>Snuella</taxon>
    </lineage>
</organism>
<name>A0ABP6YAT8_9FLAO</name>
<dbReference type="EMBL" id="BAABCY010000079">
    <property type="protein sequence ID" value="GAA3579313.1"/>
    <property type="molecule type" value="Genomic_DNA"/>
</dbReference>
<proteinExistence type="predicted"/>
<dbReference type="RefSeq" id="WP_345007166.1">
    <property type="nucleotide sequence ID" value="NZ_BAABCY010000079.1"/>
</dbReference>